<keyword evidence="2" id="KW-1185">Reference proteome</keyword>
<dbReference type="Pfam" id="PF07081">
    <property type="entry name" value="DUF1349"/>
    <property type="match status" value="1"/>
</dbReference>
<dbReference type="InterPro" id="IPR013320">
    <property type="entry name" value="ConA-like_dom_sf"/>
</dbReference>
<dbReference type="Gene3D" id="2.60.120.200">
    <property type="match status" value="2"/>
</dbReference>
<dbReference type="RefSeq" id="WP_191618301.1">
    <property type="nucleotide sequence ID" value="NZ_JACYFG010000040.1"/>
</dbReference>
<evidence type="ECO:0000313" key="2">
    <source>
        <dbReference type="Proteomes" id="UP000622317"/>
    </source>
</evidence>
<name>A0A927IIF1_9BACT</name>
<protein>
    <submittedName>
        <fullName evidence="1">DUF1349 domain-containing protein</fullName>
    </submittedName>
</protein>
<reference evidence="1" key="1">
    <citation type="submission" date="2020-09" db="EMBL/GenBank/DDBJ databases">
        <title>Pelagicoccus enzymogenes sp. nov. with an EPS production, isolated from marine sediment.</title>
        <authorList>
            <person name="Feng X."/>
        </authorList>
    </citation>
    <scope>NUCLEOTIDE SEQUENCE</scope>
    <source>
        <strain evidence="1">NFK12</strain>
    </source>
</reference>
<gene>
    <name evidence="1" type="ORF">IEN85_17000</name>
</gene>
<evidence type="ECO:0000313" key="1">
    <source>
        <dbReference type="EMBL" id="MBD5781201.1"/>
    </source>
</evidence>
<dbReference type="InterPro" id="IPR009784">
    <property type="entry name" value="DUF1349"/>
</dbReference>
<organism evidence="1 2">
    <name type="scientific">Pelagicoccus enzymogenes</name>
    <dbReference type="NCBI Taxonomy" id="2773457"/>
    <lineage>
        <taxon>Bacteria</taxon>
        <taxon>Pseudomonadati</taxon>
        <taxon>Verrucomicrobiota</taxon>
        <taxon>Opitutia</taxon>
        <taxon>Puniceicoccales</taxon>
        <taxon>Pelagicoccaceae</taxon>
        <taxon>Pelagicoccus</taxon>
    </lineage>
</organism>
<proteinExistence type="predicted"/>
<dbReference type="SUPFAM" id="SSF49899">
    <property type="entry name" value="Concanavalin A-like lectins/glucanases"/>
    <property type="match status" value="2"/>
</dbReference>
<accession>A0A927IIF1</accession>
<sequence>MLPSADETAGYEYVWRSDIDGVLGDFIDEWHTSDLSVGYHTISLIAYQNGETVATARINLSILSNIEPYVSVSISEGNGQYVLGDLVSFEAEAIDSEDGDVTDRIQWSSNLDGPLEGKGRYLSLDSLSAGLHRVRASSTDSRGAVGYGEVEVFVETPRRTFVSEDFSREKLDLDLWKFRDPVGDAGYALEGGVLKMTVPPGRDHDIWVGGNRAPRVSQRILNTPFGLQAKFASTPTERFQSQGLFVEQDSRNFIRYDFYSNGTGLFVFCASFTNGKPKTLFNSKISPSDQYYLRIDRSESKLVFYYSFDGQRWTEAGALDRNMDVVEVGVYAGNASAARSDAPGFTAVVDYVFNVESPIFPEDSGGPDSLPHVVASRIGNSGPVVIGHSLRLSGSAVDVEEGLLDDELVWMSSLDGELSVTGPTVEIMGLSEGTHEIYALCRGVESERLSVEVGPDRAPQVVIEERQGLGAEGKVEGRYLQAFVTDDVDEGLGADVIWESSLAGFFSAKGGVLDLRGMSPGLHHIQASVKDSVGNWGSGKAKVLILSESEKFVSDRFKEASFDEKVWMQIDPLGDSHFACEDGALSIFVPSGSSHDVWENGNLAPRLMQRVRDEDFSLQVKFDALPSKQFQSQGIILEEDADNFIRYDYYSNGRDLYVFCAVFVDGDPKVVFNETARGSDSLHLKVVRAGSSYRFHSSPDGEDWLLNGTLENDMDLEMAGVFAGNAKDAASPAFIAKVDHVLYEASDANDLLAATAEEEDESVVNSGRRSAPF</sequence>
<comment type="caution">
    <text evidence="1">The sequence shown here is derived from an EMBL/GenBank/DDBJ whole genome shotgun (WGS) entry which is preliminary data.</text>
</comment>
<dbReference type="EMBL" id="JACYFG010000040">
    <property type="protein sequence ID" value="MBD5781201.1"/>
    <property type="molecule type" value="Genomic_DNA"/>
</dbReference>
<dbReference type="AlphaFoldDB" id="A0A927IIF1"/>
<dbReference type="Proteomes" id="UP000622317">
    <property type="component" value="Unassembled WGS sequence"/>
</dbReference>